<dbReference type="STRING" id="3983.A0A2C9WMC6"/>
<gene>
    <name evidence="2" type="ORF">MANES_01G203900</name>
</gene>
<evidence type="ECO:0000313" key="2">
    <source>
        <dbReference type="EMBL" id="OAY61622.1"/>
    </source>
</evidence>
<feature type="transmembrane region" description="Helical" evidence="1">
    <location>
        <begin position="16"/>
        <end position="38"/>
    </location>
</feature>
<evidence type="ECO:0000256" key="1">
    <source>
        <dbReference type="SAM" id="Phobius"/>
    </source>
</evidence>
<protein>
    <submittedName>
        <fullName evidence="2">Uncharacterized protein</fullName>
    </submittedName>
</protein>
<proteinExistence type="predicted"/>
<accession>A0A2C9WMC6</accession>
<sequence length="212" mass="24317">MKKATGPIAQMKTKPFIFYASFSFIFGGWISVRHWVILRESLSLTLRSADIYGTNTNEVLHGKDRTIYSRRLVLLACRNRRCVHTSCSIMERQILDSVLWCRHVNKKKRNTREDQQQRVNLNVLEPFAPRILVLHELVSFVHDHVNVPNLSQLVGSTSANDSAVTMKGQHDQSAGTNLSVLEGNPVAKILWNLDPHTLQKKKPFRTSFLLWK</sequence>
<keyword evidence="1" id="KW-1133">Transmembrane helix</keyword>
<organism evidence="2">
    <name type="scientific">Manihot esculenta</name>
    <name type="common">Cassava</name>
    <name type="synonym">Jatropha manihot</name>
    <dbReference type="NCBI Taxonomy" id="3983"/>
    <lineage>
        <taxon>Eukaryota</taxon>
        <taxon>Viridiplantae</taxon>
        <taxon>Streptophyta</taxon>
        <taxon>Embryophyta</taxon>
        <taxon>Tracheophyta</taxon>
        <taxon>Spermatophyta</taxon>
        <taxon>Magnoliopsida</taxon>
        <taxon>eudicotyledons</taxon>
        <taxon>Gunneridae</taxon>
        <taxon>Pentapetalae</taxon>
        <taxon>rosids</taxon>
        <taxon>fabids</taxon>
        <taxon>Malpighiales</taxon>
        <taxon>Euphorbiaceae</taxon>
        <taxon>Crotonoideae</taxon>
        <taxon>Manihoteae</taxon>
        <taxon>Manihot</taxon>
    </lineage>
</organism>
<keyword evidence="1" id="KW-0812">Transmembrane</keyword>
<reference evidence="2" key="1">
    <citation type="submission" date="2016-02" db="EMBL/GenBank/DDBJ databases">
        <title>WGS assembly of Manihot esculenta.</title>
        <authorList>
            <person name="Bredeson J.V."/>
            <person name="Prochnik S.E."/>
            <person name="Lyons J.B."/>
            <person name="Schmutz J."/>
            <person name="Grimwood J."/>
            <person name="Vrebalov J."/>
            <person name="Bart R.S."/>
            <person name="Amuge T."/>
            <person name="Ferguson M.E."/>
            <person name="Green R."/>
            <person name="Putnam N."/>
            <person name="Stites J."/>
            <person name="Rounsley S."/>
            <person name="Rokhsar D.S."/>
        </authorList>
    </citation>
    <scope>NUCLEOTIDE SEQUENCE [LARGE SCALE GENOMIC DNA]</scope>
    <source>
        <tissue evidence="2">Leaf</tissue>
    </source>
</reference>
<keyword evidence="1" id="KW-0472">Membrane</keyword>
<dbReference type="AlphaFoldDB" id="A0A2C9WMC6"/>
<dbReference type="EMBL" id="CM004387">
    <property type="protein sequence ID" value="OAY61622.1"/>
    <property type="molecule type" value="Genomic_DNA"/>
</dbReference>
<name>A0A2C9WMC6_MANES</name>